<evidence type="ECO:0000256" key="4">
    <source>
        <dbReference type="ARBA" id="ARBA00022679"/>
    </source>
</evidence>
<protein>
    <recommendedName>
        <fullName evidence="2">histidine kinase</fullName>
        <ecNumber evidence="2">2.7.13.3</ecNumber>
    </recommendedName>
</protein>
<evidence type="ECO:0000256" key="2">
    <source>
        <dbReference type="ARBA" id="ARBA00012438"/>
    </source>
</evidence>
<dbReference type="InterPro" id="IPR050351">
    <property type="entry name" value="BphY/WalK/GraS-like"/>
</dbReference>
<keyword evidence="4" id="KW-0808">Transferase</keyword>
<reference evidence="8 9" key="1">
    <citation type="submission" date="2019-09" db="EMBL/GenBank/DDBJ databases">
        <title>In-depth cultivation of the pig gut microbiome towards novel bacterial diversity and tailored functional studies.</title>
        <authorList>
            <person name="Wylensek D."/>
            <person name="Hitch T.C.A."/>
            <person name="Clavel T."/>
        </authorList>
    </citation>
    <scope>NUCLEOTIDE SEQUENCE [LARGE SCALE GENOMIC DNA]</scope>
    <source>
        <strain evidence="8 9">WCA-389-WT-3C</strain>
    </source>
</reference>
<dbReference type="RefSeq" id="WP_154577750.1">
    <property type="nucleotide sequence ID" value="NZ_VULU01000054.1"/>
</dbReference>
<dbReference type="InterPro" id="IPR003594">
    <property type="entry name" value="HATPase_dom"/>
</dbReference>
<proteinExistence type="predicted"/>
<dbReference type="Gene3D" id="3.30.565.10">
    <property type="entry name" value="Histidine kinase-like ATPase, C-terminal domain"/>
    <property type="match status" value="1"/>
</dbReference>
<dbReference type="AlphaFoldDB" id="A0A7K0JKG6"/>
<gene>
    <name evidence="8" type="ORF">FYJ30_20005</name>
</gene>
<evidence type="ECO:0000313" key="8">
    <source>
        <dbReference type="EMBL" id="MSS50509.1"/>
    </source>
</evidence>
<dbReference type="GO" id="GO:0000155">
    <property type="term" value="F:phosphorelay sensor kinase activity"/>
    <property type="evidence" value="ECO:0007669"/>
    <property type="project" value="TreeGrafter"/>
</dbReference>
<name>A0A7K0JKG6_PHOVU</name>
<keyword evidence="5 8" id="KW-0418">Kinase</keyword>
<dbReference type="PANTHER" id="PTHR45453">
    <property type="entry name" value="PHOSPHATE REGULON SENSOR PROTEIN PHOR"/>
    <property type="match status" value="1"/>
</dbReference>
<comment type="caution">
    <text evidence="8">The sequence shown here is derived from an EMBL/GenBank/DDBJ whole genome shotgun (WGS) entry which is preliminary data.</text>
</comment>
<keyword evidence="3" id="KW-0597">Phosphoprotein</keyword>
<dbReference type="Pfam" id="PF02518">
    <property type="entry name" value="HATPase_c"/>
    <property type="match status" value="1"/>
</dbReference>
<keyword evidence="6" id="KW-0902">Two-component regulatory system</keyword>
<dbReference type="Proteomes" id="UP000460950">
    <property type="component" value="Unassembled WGS sequence"/>
</dbReference>
<evidence type="ECO:0000313" key="9">
    <source>
        <dbReference type="Proteomes" id="UP000460950"/>
    </source>
</evidence>
<dbReference type="PANTHER" id="PTHR45453:SF1">
    <property type="entry name" value="PHOSPHATE REGULON SENSOR PROTEIN PHOR"/>
    <property type="match status" value="1"/>
</dbReference>
<accession>A0A7K0JKG6</accession>
<evidence type="ECO:0000256" key="6">
    <source>
        <dbReference type="ARBA" id="ARBA00023012"/>
    </source>
</evidence>
<dbReference type="GO" id="GO:0004721">
    <property type="term" value="F:phosphoprotein phosphatase activity"/>
    <property type="evidence" value="ECO:0007669"/>
    <property type="project" value="TreeGrafter"/>
</dbReference>
<dbReference type="EMBL" id="VULU01000054">
    <property type="protein sequence ID" value="MSS50509.1"/>
    <property type="molecule type" value="Genomic_DNA"/>
</dbReference>
<evidence type="ECO:0000256" key="5">
    <source>
        <dbReference type="ARBA" id="ARBA00022777"/>
    </source>
</evidence>
<comment type="catalytic activity">
    <reaction evidence="1">
        <text>ATP + protein L-histidine = ADP + protein N-phospho-L-histidine.</text>
        <dbReference type="EC" id="2.7.13.3"/>
    </reaction>
</comment>
<evidence type="ECO:0000256" key="3">
    <source>
        <dbReference type="ARBA" id="ARBA00022553"/>
    </source>
</evidence>
<organism evidence="8 9">
    <name type="scientific">Phocaeicola vulgatus</name>
    <name type="common">Bacteroides vulgatus</name>
    <dbReference type="NCBI Taxonomy" id="821"/>
    <lineage>
        <taxon>Bacteria</taxon>
        <taxon>Pseudomonadati</taxon>
        <taxon>Bacteroidota</taxon>
        <taxon>Bacteroidia</taxon>
        <taxon>Bacteroidales</taxon>
        <taxon>Bacteroidaceae</taxon>
        <taxon>Phocaeicola</taxon>
    </lineage>
</organism>
<dbReference type="GO" id="GO:0005886">
    <property type="term" value="C:plasma membrane"/>
    <property type="evidence" value="ECO:0007669"/>
    <property type="project" value="TreeGrafter"/>
</dbReference>
<dbReference type="InterPro" id="IPR036890">
    <property type="entry name" value="HATPase_C_sf"/>
</dbReference>
<evidence type="ECO:0000256" key="1">
    <source>
        <dbReference type="ARBA" id="ARBA00000085"/>
    </source>
</evidence>
<feature type="domain" description="Histidine kinase/HSP90-like ATPase" evidence="7">
    <location>
        <begin position="264"/>
        <end position="345"/>
    </location>
</feature>
<dbReference type="EC" id="2.7.13.3" evidence="2"/>
<dbReference type="SUPFAM" id="SSF55874">
    <property type="entry name" value="ATPase domain of HSP90 chaperone/DNA topoisomerase II/histidine kinase"/>
    <property type="match status" value="1"/>
</dbReference>
<sequence length="384" mass="45156">MKNTIYPYPFKLSATGDLSDGLVFHVPSFCRSNHKTNKCRDFYKNECENEGYKQCPYGFAVNVNHFLGQKVIFSCLNIDKISDKKMIQKRLSNKDFLPRMPLSLYEESIRDISIFIKSHDDFYKKENEKINTKETYIDKIEILDNTFHELRKLNQELKLQTEHLIFESNNFNWDNIENIKYLSQNIFSTSQLISIRLNTYDFGVNPNLSLYEQKSPIQIHKKFVKVAHCLREYASKKLIKIQIAGESYSSIMANDVLELLPYLILDNAIKYSLENRQIEIKFSEKDSELDVTVKSFSIRPHENELKKLTERGIRSSRINSQIQGQGIGLYLANYICELHNISMDFRLGKDRYFADGIPYSDFYVTLTFHNIIKDENFDYDFDID</sequence>
<dbReference type="GO" id="GO:0016036">
    <property type="term" value="P:cellular response to phosphate starvation"/>
    <property type="evidence" value="ECO:0007669"/>
    <property type="project" value="TreeGrafter"/>
</dbReference>
<evidence type="ECO:0000259" key="7">
    <source>
        <dbReference type="Pfam" id="PF02518"/>
    </source>
</evidence>